<dbReference type="NCBIfam" id="TIGR00277">
    <property type="entry name" value="HDIG"/>
    <property type="match status" value="1"/>
</dbReference>
<dbReference type="PROSITE" id="PS51832">
    <property type="entry name" value="HD_GYP"/>
    <property type="match status" value="1"/>
</dbReference>
<dbReference type="SUPFAM" id="SSF109604">
    <property type="entry name" value="HD-domain/PDEase-like"/>
    <property type="match status" value="1"/>
</dbReference>
<dbReference type="PANTHER" id="PTHR43155">
    <property type="entry name" value="CYCLIC DI-GMP PHOSPHODIESTERASE PA4108-RELATED"/>
    <property type="match status" value="1"/>
</dbReference>
<keyword evidence="1" id="KW-0129">CBS domain</keyword>
<dbReference type="InterPro" id="IPR003607">
    <property type="entry name" value="HD/PDEase_dom"/>
</dbReference>
<dbReference type="SMART" id="SM00471">
    <property type="entry name" value="HDc"/>
    <property type="match status" value="1"/>
</dbReference>
<name>A0A4U1BC37_9GAMM</name>
<dbReference type="Gene3D" id="3.30.450.40">
    <property type="match status" value="1"/>
</dbReference>
<dbReference type="Pfam" id="PF13487">
    <property type="entry name" value="HD_5"/>
    <property type="match status" value="1"/>
</dbReference>
<sequence>MTRPAPPTPPVDVLSASGLQWALMDPDLNVVQASREFVISLSPHTPLPRPLPDLLPNLSADEQMNLRYLQDRTSFQLVSVEGRGLHCIASPTGSDQFPVCLTLMEFSLDDRWLMDLHPNYNHALYSSDQWLGHLESIIKSAPEETLNQLAARAVDISHSRGGYLMHYRPELRQLRLTARYPDQGDTQDAPFAIDRCPALAACVDDSTAYICNDIDAQPLPFLAGQEVRSHLCVPINYRGSIVGVLGVLNRDTPYTEVDAKSLMVFGTLLWHALQLPKTLRVVAEQSRVIRQQKQQLNHSLIQLVGAIADALEVNDPYTAGHQRSVAKLAHRIGRRMGLSPHQLEGLKLGGLVHDIGKLAIPSQLLTKPSRLSGEEFDLIKTHAERGAEIIKEVEFPWPIREMILQHHERLDGSGYPFGLKGEQLLVESQILAVADVSDSILSHRPYRPALGYEKLQEVLLEGRGSQFNSDAVDICLALLCQERTQAIDCVEGLSLGEVLRLGLDDTLATAEEQMKQADLSVALVMDDDGVTVRGFITNAMLTFWHSPLLDTAAERTLDRELQHRRLHQVMKHDVPQIERCASLESAAVRLQSTEEHFLLVNDARGQPQGILTWPTLARALQEKLTLNQGLNSTERPLPQYLD</sequence>
<evidence type="ECO:0000313" key="4">
    <source>
        <dbReference type="EMBL" id="TKB48405.1"/>
    </source>
</evidence>
<feature type="domain" description="CBS" evidence="2">
    <location>
        <begin position="570"/>
        <end position="626"/>
    </location>
</feature>
<dbReference type="Proteomes" id="UP000305674">
    <property type="component" value="Unassembled WGS sequence"/>
</dbReference>
<dbReference type="InterPro" id="IPR003018">
    <property type="entry name" value="GAF"/>
</dbReference>
<feature type="domain" description="HD-GYP" evidence="3">
    <location>
        <begin position="296"/>
        <end position="491"/>
    </location>
</feature>
<dbReference type="CDD" id="cd00077">
    <property type="entry name" value="HDc"/>
    <property type="match status" value="1"/>
</dbReference>
<dbReference type="GO" id="GO:0008081">
    <property type="term" value="F:phosphoric diester hydrolase activity"/>
    <property type="evidence" value="ECO:0007669"/>
    <property type="project" value="UniProtKB-ARBA"/>
</dbReference>
<proteinExistence type="predicted"/>
<dbReference type="EMBL" id="SWCI01000007">
    <property type="protein sequence ID" value="TKB48405.1"/>
    <property type="molecule type" value="Genomic_DNA"/>
</dbReference>
<organism evidence="4 5">
    <name type="scientific">Ferrimonas sediminicola</name>
    <dbReference type="NCBI Taxonomy" id="2569538"/>
    <lineage>
        <taxon>Bacteria</taxon>
        <taxon>Pseudomonadati</taxon>
        <taxon>Pseudomonadota</taxon>
        <taxon>Gammaproteobacteria</taxon>
        <taxon>Alteromonadales</taxon>
        <taxon>Ferrimonadaceae</taxon>
        <taxon>Ferrimonas</taxon>
    </lineage>
</organism>
<gene>
    <name evidence="4" type="ORF">FCL40_11880</name>
</gene>
<dbReference type="PANTHER" id="PTHR43155:SF2">
    <property type="entry name" value="CYCLIC DI-GMP PHOSPHODIESTERASE PA4108"/>
    <property type="match status" value="1"/>
</dbReference>
<dbReference type="OrthoDB" id="9802066at2"/>
<dbReference type="InterPro" id="IPR029016">
    <property type="entry name" value="GAF-like_dom_sf"/>
</dbReference>
<protein>
    <submittedName>
        <fullName evidence="4">HD domain-containing protein</fullName>
    </submittedName>
</protein>
<dbReference type="Pfam" id="PF13185">
    <property type="entry name" value="GAF_2"/>
    <property type="match status" value="1"/>
</dbReference>
<dbReference type="InterPro" id="IPR037522">
    <property type="entry name" value="HD_GYP_dom"/>
</dbReference>
<evidence type="ECO:0000259" key="2">
    <source>
        <dbReference type="PROSITE" id="PS51371"/>
    </source>
</evidence>
<dbReference type="InterPro" id="IPR006675">
    <property type="entry name" value="HDIG_dom"/>
</dbReference>
<dbReference type="InterPro" id="IPR046342">
    <property type="entry name" value="CBS_dom_sf"/>
</dbReference>
<dbReference type="Gene3D" id="1.10.3210.10">
    <property type="entry name" value="Hypothetical protein af1432"/>
    <property type="match status" value="1"/>
</dbReference>
<comment type="caution">
    <text evidence="4">The sequence shown here is derived from an EMBL/GenBank/DDBJ whole genome shotgun (WGS) entry which is preliminary data.</text>
</comment>
<dbReference type="SUPFAM" id="SSF54631">
    <property type="entry name" value="CBS-domain pair"/>
    <property type="match status" value="1"/>
</dbReference>
<keyword evidence="5" id="KW-1185">Reference proteome</keyword>
<dbReference type="AlphaFoldDB" id="A0A4U1BC37"/>
<reference evidence="4 5" key="1">
    <citation type="submission" date="2019-04" db="EMBL/GenBank/DDBJ databases">
        <authorList>
            <person name="Hwang J.C."/>
        </authorList>
    </citation>
    <scope>NUCLEOTIDE SEQUENCE [LARGE SCALE GENOMIC DNA]</scope>
    <source>
        <strain evidence="4 5">IMCC35001</strain>
    </source>
</reference>
<accession>A0A4U1BC37</accession>
<dbReference type="PROSITE" id="PS51371">
    <property type="entry name" value="CBS"/>
    <property type="match status" value="1"/>
</dbReference>
<evidence type="ECO:0000313" key="5">
    <source>
        <dbReference type="Proteomes" id="UP000305674"/>
    </source>
</evidence>
<dbReference type="InterPro" id="IPR000644">
    <property type="entry name" value="CBS_dom"/>
</dbReference>
<dbReference type="SUPFAM" id="SSF55781">
    <property type="entry name" value="GAF domain-like"/>
    <property type="match status" value="1"/>
</dbReference>
<dbReference type="SMART" id="SM00065">
    <property type="entry name" value="GAF"/>
    <property type="match status" value="1"/>
</dbReference>
<evidence type="ECO:0000259" key="3">
    <source>
        <dbReference type="PROSITE" id="PS51832"/>
    </source>
</evidence>
<dbReference type="Gene3D" id="3.10.580.10">
    <property type="entry name" value="CBS-domain"/>
    <property type="match status" value="1"/>
</dbReference>
<dbReference type="RefSeq" id="WP_136853516.1">
    <property type="nucleotide sequence ID" value="NZ_SWCI01000007.1"/>
</dbReference>
<evidence type="ECO:0000256" key="1">
    <source>
        <dbReference type="PROSITE-ProRule" id="PRU00703"/>
    </source>
</evidence>